<dbReference type="CDD" id="cd16227">
    <property type="entry name" value="EFh_CREC_RCN2_like"/>
    <property type="match status" value="1"/>
</dbReference>
<feature type="signal peptide" evidence="13">
    <location>
        <begin position="1"/>
        <end position="22"/>
    </location>
</feature>
<evidence type="ECO:0000256" key="13">
    <source>
        <dbReference type="SAM" id="SignalP"/>
    </source>
</evidence>
<evidence type="ECO:0000313" key="15">
    <source>
        <dbReference type="EMBL" id="PNF33750.1"/>
    </source>
</evidence>
<comment type="subunit">
    <text evidence="10">Interacts with PCSK6 (immature form including the propeptide); probably involved in the maturation and the secretion of PCSK6.</text>
</comment>
<protein>
    <recommendedName>
        <fullName evidence="11">Reticulocalbin-3</fullName>
    </recommendedName>
</protein>
<keyword evidence="4" id="KW-0677">Repeat</keyword>
<dbReference type="InParanoid" id="A0A2J7QYU3"/>
<dbReference type="InterPro" id="IPR018247">
    <property type="entry name" value="EF_Hand_1_Ca_BS"/>
</dbReference>
<evidence type="ECO:0000259" key="14">
    <source>
        <dbReference type="PROSITE" id="PS50222"/>
    </source>
</evidence>
<comment type="subcellular location">
    <subcellularLocation>
        <location evidence="1">Endoplasmic reticulum lumen</location>
    </subcellularLocation>
</comment>
<dbReference type="Pfam" id="PF13499">
    <property type="entry name" value="EF-hand_7"/>
    <property type="match status" value="1"/>
</dbReference>
<evidence type="ECO:0000256" key="5">
    <source>
        <dbReference type="ARBA" id="ARBA00022824"/>
    </source>
</evidence>
<feature type="region of interest" description="Disordered" evidence="12">
    <location>
        <begin position="150"/>
        <end position="172"/>
    </location>
</feature>
<evidence type="ECO:0000256" key="4">
    <source>
        <dbReference type="ARBA" id="ARBA00022737"/>
    </source>
</evidence>
<feature type="domain" description="EF-hand" evidence="14">
    <location>
        <begin position="84"/>
        <end position="119"/>
    </location>
</feature>
<dbReference type="AlphaFoldDB" id="A0A2J7QYU3"/>
<dbReference type="PROSITE" id="PS50222">
    <property type="entry name" value="EF_HAND_2"/>
    <property type="match status" value="5"/>
</dbReference>
<dbReference type="STRING" id="105785.A0A2J7QYU3"/>
<dbReference type="PROSITE" id="PS00018">
    <property type="entry name" value="EF_HAND_1"/>
    <property type="match status" value="5"/>
</dbReference>
<dbReference type="Proteomes" id="UP000235965">
    <property type="component" value="Unassembled WGS sequence"/>
</dbReference>
<keyword evidence="3 13" id="KW-0732">Signal</keyword>
<dbReference type="Pfam" id="PF13833">
    <property type="entry name" value="EF-hand_8"/>
    <property type="match status" value="1"/>
</dbReference>
<dbReference type="EMBL" id="NEVH01009082">
    <property type="protein sequence ID" value="PNF33750.1"/>
    <property type="molecule type" value="Genomic_DNA"/>
</dbReference>
<comment type="caution">
    <text evidence="15">The sequence shown here is derived from an EMBL/GenBank/DDBJ whole genome shotgun (WGS) entry which is preliminary data.</text>
</comment>
<dbReference type="FunFam" id="1.10.238.10:FF:000104">
    <property type="entry name" value="calumenin isoform X1"/>
    <property type="match status" value="1"/>
</dbReference>
<evidence type="ECO:0000256" key="9">
    <source>
        <dbReference type="ARBA" id="ARBA00056975"/>
    </source>
</evidence>
<comment type="function">
    <text evidence="9">Probable molecular chaperone assisting protein biosynthesis and transport in the endoplasmic reticulum. Required for the proper biosynthesis and transport of pulmonary surfactant-associated protein A/SP-A, pulmonary surfactant-associated protein D/SP-D and the lipid transporter ABCA3. By regulating both the proper expression and the degradation through the endoplasmic reticulum-associated protein degradation pathway of these proteins plays a crucial role in pulmonary surfactant homeostasis. Has an anti-fibrotic activity by negatively regulating the secretion of type I and type III collagens. This calcium-binding protein also transiently associates with immature PCSK6 and regulates its secretion.</text>
</comment>
<dbReference type="Gene3D" id="1.10.238.10">
    <property type="entry name" value="EF-hand"/>
    <property type="match status" value="3"/>
</dbReference>
<dbReference type="GO" id="GO:0005788">
    <property type="term" value="C:endoplasmic reticulum lumen"/>
    <property type="evidence" value="ECO:0007669"/>
    <property type="project" value="UniProtKB-SubCell"/>
</dbReference>
<feature type="domain" description="EF-hand" evidence="14">
    <location>
        <begin position="171"/>
        <end position="206"/>
    </location>
</feature>
<keyword evidence="6" id="KW-0106">Calcium</keyword>
<name>A0A2J7QYU3_9NEOP</name>
<feature type="domain" description="EF-hand" evidence="14">
    <location>
        <begin position="281"/>
        <end position="316"/>
    </location>
</feature>
<evidence type="ECO:0000256" key="10">
    <source>
        <dbReference type="ARBA" id="ARBA00063143"/>
    </source>
</evidence>
<evidence type="ECO:0000256" key="11">
    <source>
        <dbReference type="ARBA" id="ARBA00072696"/>
    </source>
</evidence>
<feature type="compositionally biased region" description="Basic and acidic residues" evidence="12">
    <location>
        <begin position="163"/>
        <end position="172"/>
    </location>
</feature>
<evidence type="ECO:0000256" key="8">
    <source>
        <dbReference type="ARBA" id="ARBA00023186"/>
    </source>
</evidence>
<reference evidence="15 16" key="1">
    <citation type="submission" date="2017-12" db="EMBL/GenBank/DDBJ databases">
        <title>Hemimetabolous genomes reveal molecular basis of termite eusociality.</title>
        <authorList>
            <person name="Harrison M.C."/>
            <person name="Jongepier E."/>
            <person name="Robertson H.M."/>
            <person name="Arning N."/>
            <person name="Bitard-Feildel T."/>
            <person name="Chao H."/>
            <person name="Childers C.P."/>
            <person name="Dinh H."/>
            <person name="Doddapaneni H."/>
            <person name="Dugan S."/>
            <person name="Gowin J."/>
            <person name="Greiner C."/>
            <person name="Han Y."/>
            <person name="Hu H."/>
            <person name="Hughes D.S.T."/>
            <person name="Huylmans A.-K."/>
            <person name="Kemena C."/>
            <person name="Kremer L.P.M."/>
            <person name="Lee S.L."/>
            <person name="Lopez-Ezquerra A."/>
            <person name="Mallet L."/>
            <person name="Monroy-Kuhn J.M."/>
            <person name="Moser A."/>
            <person name="Murali S.C."/>
            <person name="Muzny D.M."/>
            <person name="Otani S."/>
            <person name="Piulachs M.-D."/>
            <person name="Poelchau M."/>
            <person name="Qu J."/>
            <person name="Schaub F."/>
            <person name="Wada-Katsumata A."/>
            <person name="Worley K.C."/>
            <person name="Xie Q."/>
            <person name="Ylla G."/>
            <person name="Poulsen M."/>
            <person name="Gibbs R.A."/>
            <person name="Schal C."/>
            <person name="Richards S."/>
            <person name="Belles X."/>
            <person name="Korb J."/>
            <person name="Bornberg-Bauer E."/>
        </authorList>
    </citation>
    <scope>NUCLEOTIDE SEQUENCE [LARGE SCALE GENOMIC DNA]</scope>
    <source>
        <tissue evidence="15">Whole body</tissue>
    </source>
</reference>
<dbReference type="PANTHER" id="PTHR10827:SF95">
    <property type="entry name" value="LD34388P"/>
    <property type="match status" value="1"/>
</dbReference>
<dbReference type="InterPro" id="IPR011992">
    <property type="entry name" value="EF-hand-dom_pair"/>
</dbReference>
<evidence type="ECO:0000313" key="16">
    <source>
        <dbReference type="Proteomes" id="UP000235965"/>
    </source>
</evidence>
<dbReference type="SUPFAM" id="SSF47473">
    <property type="entry name" value="EF-hand"/>
    <property type="match status" value="2"/>
</dbReference>
<evidence type="ECO:0000256" key="3">
    <source>
        <dbReference type="ARBA" id="ARBA00022729"/>
    </source>
</evidence>
<dbReference type="GO" id="GO:0015031">
    <property type="term" value="P:protein transport"/>
    <property type="evidence" value="ECO:0007669"/>
    <property type="project" value="UniProtKB-ARBA"/>
</dbReference>
<evidence type="ECO:0000256" key="12">
    <source>
        <dbReference type="SAM" id="MobiDB-lite"/>
    </source>
</evidence>
<dbReference type="FunCoup" id="A0A2J7QYU3">
    <property type="interactions" value="1778"/>
</dbReference>
<dbReference type="GO" id="GO:0005509">
    <property type="term" value="F:calcium ion binding"/>
    <property type="evidence" value="ECO:0007669"/>
    <property type="project" value="InterPro"/>
</dbReference>
<accession>A0A2J7QYU3</accession>
<evidence type="ECO:0000256" key="1">
    <source>
        <dbReference type="ARBA" id="ARBA00004319"/>
    </source>
</evidence>
<evidence type="ECO:0000256" key="7">
    <source>
        <dbReference type="ARBA" id="ARBA00023180"/>
    </source>
</evidence>
<keyword evidence="16" id="KW-1185">Reference proteome</keyword>
<keyword evidence="7" id="KW-0325">Glycoprotein</keyword>
<sequence>MFVNLWVLKSICIILVINDLSCNSTPASPHIHTHHHEEREEDGGYSARDKNHILNGQHHSEFDHEAILGSMKEAEEFDHLDPVEAKRRLRILLTKMDLDKDEKIDRKELHAWILRSFKMLSEEESQDRFEDADENEDGVVTWPEYIADSYGINSSDEDSDVSNEDRSEENKLLSDDKVMFEAADKNKDGSLNRAEFLMFSHPEEHPDMLPVILKQALQDKDTDADGFISFKEFIGDRAKHQDKEWLVVEKEKFDNEFDKDKDGKLNSAEILSWVVPSNDEIADEEVIHLFASSDDDHDDLLTFDEILDHHEIFVGSEATDYGDHLHNIHVFQDEL</sequence>
<proteinExistence type="predicted"/>
<keyword evidence="8" id="KW-0143">Chaperone</keyword>
<feature type="domain" description="EF-hand" evidence="14">
    <location>
        <begin position="255"/>
        <end position="280"/>
    </location>
</feature>
<gene>
    <name evidence="15" type="ORF">B7P43_G10217</name>
</gene>
<organism evidence="15 16">
    <name type="scientific">Cryptotermes secundus</name>
    <dbReference type="NCBI Taxonomy" id="105785"/>
    <lineage>
        <taxon>Eukaryota</taxon>
        <taxon>Metazoa</taxon>
        <taxon>Ecdysozoa</taxon>
        <taxon>Arthropoda</taxon>
        <taxon>Hexapoda</taxon>
        <taxon>Insecta</taxon>
        <taxon>Pterygota</taxon>
        <taxon>Neoptera</taxon>
        <taxon>Polyneoptera</taxon>
        <taxon>Dictyoptera</taxon>
        <taxon>Blattodea</taxon>
        <taxon>Blattoidea</taxon>
        <taxon>Termitoidae</taxon>
        <taxon>Kalotermitidae</taxon>
        <taxon>Cryptotermitinae</taxon>
        <taxon>Cryptotermes</taxon>
    </lineage>
</organism>
<evidence type="ECO:0000256" key="6">
    <source>
        <dbReference type="ARBA" id="ARBA00022837"/>
    </source>
</evidence>
<dbReference type="SMART" id="SM00054">
    <property type="entry name" value="EFh"/>
    <property type="match status" value="5"/>
</dbReference>
<dbReference type="PANTHER" id="PTHR10827">
    <property type="entry name" value="RETICULOCALBIN"/>
    <property type="match status" value="1"/>
</dbReference>
<dbReference type="EMBL" id="NEVH01009082">
    <property type="protein sequence ID" value="PNF33749.1"/>
    <property type="molecule type" value="Genomic_DNA"/>
</dbReference>
<dbReference type="InterPro" id="IPR002048">
    <property type="entry name" value="EF_hand_dom"/>
</dbReference>
<evidence type="ECO:0000256" key="2">
    <source>
        <dbReference type="ARBA" id="ARBA00022723"/>
    </source>
</evidence>
<keyword evidence="2" id="KW-0479">Metal-binding</keyword>
<keyword evidence="5" id="KW-0256">Endoplasmic reticulum</keyword>
<feature type="chain" id="PRO_5014559411" description="Reticulocalbin-3" evidence="13">
    <location>
        <begin position="23"/>
        <end position="335"/>
    </location>
</feature>
<feature type="domain" description="EF-hand" evidence="14">
    <location>
        <begin position="208"/>
        <end position="243"/>
    </location>
</feature>
<dbReference type="OrthoDB" id="293868at2759"/>